<dbReference type="Pfam" id="PF05958">
    <property type="entry name" value="tRNA_U5-meth_tr"/>
    <property type="match status" value="1"/>
</dbReference>
<dbReference type="CDD" id="cd02440">
    <property type="entry name" value="AdoMet_MTases"/>
    <property type="match status" value="1"/>
</dbReference>
<feature type="binding site" evidence="11">
    <location>
        <position position="310"/>
    </location>
    <ligand>
        <name>S-adenosyl-L-methionine</name>
        <dbReference type="ChEBI" id="CHEBI:59789"/>
    </ligand>
</feature>
<feature type="binding site" evidence="11 12">
    <location>
        <position position="305"/>
    </location>
    <ligand>
        <name>S-adenosyl-L-methionine</name>
        <dbReference type="ChEBI" id="CHEBI:59789"/>
    </ligand>
</feature>
<dbReference type="Pfam" id="PF01938">
    <property type="entry name" value="TRAM"/>
    <property type="match status" value="1"/>
</dbReference>
<evidence type="ECO:0000256" key="6">
    <source>
        <dbReference type="ARBA" id="ARBA00022723"/>
    </source>
</evidence>
<keyword evidence="2 11" id="KW-0698">rRNA processing</keyword>
<accession>A0A0W0UKE8</accession>
<keyword evidence="5 11" id="KW-0949">S-adenosyl-L-methionine</keyword>
<evidence type="ECO:0000259" key="14">
    <source>
        <dbReference type="PROSITE" id="PS50926"/>
    </source>
</evidence>
<dbReference type="PROSITE" id="PS51687">
    <property type="entry name" value="SAM_MT_RNA_M5U"/>
    <property type="match status" value="1"/>
</dbReference>
<dbReference type="SUPFAM" id="SSF50249">
    <property type="entry name" value="Nucleic acid-binding proteins"/>
    <property type="match status" value="1"/>
</dbReference>
<dbReference type="RefSeq" id="WP_058450285.1">
    <property type="nucleotide sequence ID" value="NZ_CAAAJF010000011.1"/>
</dbReference>
<dbReference type="GO" id="GO:0003723">
    <property type="term" value="F:RNA binding"/>
    <property type="evidence" value="ECO:0007669"/>
    <property type="project" value="InterPro"/>
</dbReference>
<feature type="binding site" evidence="11 12">
    <location>
        <position position="276"/>
    </location>
    <ligand>
        <name>S-adenosyl-L-methionine</name>
        <dbReference type="ChEBI" id="CHEBI:59789"/>
    </ligand>
</feature>
<dbReference type="FunFam" id="2.40.50.140:FF:000097">
    <property type="entry name" value="23S rRNA (uracil(1939)-C(5))-methyltransferase RlmD"/>
    <property type="match status" value="1"/>
</dbReference>
<feature type="binding site" evidence="11">
    <location>
        <position position="86"/>
    </location>
    <ligand>
        <name>[4Fe-4S] cluster</name>
        <dbReference type="ChEBI" id="CHEBI:49883"/>
    </ligand>
</feature>
<evidence type="ECO:0000313" key="15">
    <source>
        <dbReference type="EMBL" id="KTD08239.1"/>
    </source>
</evidence>
<protein>
    <recommendedName>
        <fullName evidence="11">23S rRNA (uracil(1939)-C(5))-methyltransferase RlmD</fullName>
        <ecNumber evidence="11">2.1.1.190</ecNumber>
    </recommendedName>
    <alternativeName>
        <fullName evidence="11">23S rRNA(m5U1939)-methyltransferase</fullName>
    </alternativeName>
</protein>
<feature type="active site" description="Nucleophile" evidence="11 12">
    <location>
        <position position="400"/>
    </location>
</feature>
<dbReference type="PATRIC" id="fig|455.5.peg.2558"/>
<evidence type="ECO:0000256" key="10">
    <source>
        <dbReference type="ARBA" id="ARBA00059995"/>
    </source>
</evidence>
<dbReference type="NCBIfam" id="TIGR00479">
    <property type="entry name" value="rumA"/>
    <property type="match status" value="1"/>
</dbReference>
<keyword evidence="7 11" id="KW-0408">Iron</keyword>
<evidence type="ECO:0000256" key="2">
    <source>
        <dbReference type="ARBA" id="ARBA00022552"/>
    </source>
</evidence>
<dbReference type="NCBIfam" id="NF009639">
    <property type="entry name" value="PRK13168.1"/>
    <property type="match status" value="1"/>
</dbReference>
<dbReference type="GO" id="GO:0070041">
    <property type="term" value="F:rRNA (uridine-C5-)-methyltransferase activity"/>
    <property type="evidence" value="ECO:0007669"/>
    <property type="project" value="UniProtKB-UniRule"/>
</dbReference>
<dbReference type="PROSITE" id="PS01231">
    <property type="entry name" value="TRMA_2"/>
    <property type="match status" value="1"/>
</dbReference>
<keyword evidence="8 11" id="KW-0411">Iron-sulfur</keyword>
<keyword evidence="3 11" id="KW-0489">Methyltransferase</keyword>
<dbReference type="GO" id="GO:0070475">
    <property type="term" value="P:rRNA base methylation"/>
    <property type="evidence" value="ECO:0007669"/>
    <property type="project" value="TreeGrafter"/>
</dbReference>
<dbReference type="Proteomes" id="UP000054715">
    <property type="component" value="Unassembled WGS sequence"/>
</dbReference>
<evidence type="ECO:0000256" key="4">
    <source>
        <dbReference type="ARBA" id="ARBA00022679"/>
    </source>
</evidence>
<evidence type="ECO:0000256" key="11">
    <source>
        <dbReference type="HAMAP-Rule" id="MF_01010"/>
    </source>
</evidence>
<comment type="caution">
    <text evidence="15">The sequence shown here is derived from an EMBL/GenBank/DDBJ whole genome shotgun (WGS) entry which is preliminary data.</text>
</comment>
<dbReference type="InterPro" id="IPR002792">
    <property type="entry name" value="TRAM_dom"/>
</dbReference>
<keyword evidence="1 11" id="KW-0004">4Fe-4S</keyword>
<evidence type="ECO:0000256" key="1">
    <source>
        <dbReference type="ARBA" id="ARBA00022485"/>
    </source>
</evidence>
<keyword evidence="4 11" id="KW-0808">Transferase</keyword>
<organism evidence="15 17">
    <name type="scientific">Legionella jamestowniensis</name>
    <dbReference type="NCBI Taxonomy" id="455"/>
    <lineage>
        <taxon>Bacteria</taxon>
        <taxon>Pseudomonadati</taxon>
        <taxon>Pseudomonadota</taxon>
        <taxon>Gammaproteobacteria</taxon>
        <taxon>Legionellales</taxon>
        <taxon>Legionellaceae</taxon>
        <taxon>Legionella</taxon>
    </lineage>
</organism>
<dbReference type="InterPro" id="IPR029063">
    <property type="entry name" value="SAM-dependent_MTases_sf"/>
</dbReference>
<dbReference type="InterPro" id="IPR012340">
    <property type="entry name" value="NA-bd_OB-fold"/>
</dbReference>
<dbReference type="Gene3D" id="2.40.50.1070">
    <property type="match status" value="1"/>
</dbReference>
<sequence>MSKRRQKLPTETIIAEIEKFSHDGRGIARINGKTTFIQGALPNEKVSFQYTRKKSDFDEGRVVAILSPSTERVEPSCSHYTLCGGCSLQHLSEQTQIQVKQKLLLDLLKRVGHCEPQTILAPLTSGSWHYRNKARLSVRYVEKKQRSLVGFREKNNPRFIAEINECPVLNKKIDKEISNLRLLIDSFDDPKIIAQIEVAAGEKDIALIFRNLSPLTHGDEEKLRAFGERTQFRLFLQPGGNDTVELFYPPESLSFLTYTLPKENIEFKFYPTDFTQVNSGLNPLMITLALELMNLDSKDVVLDLFCGLGNFSLPLAKYCASVVGVEGSNAMVERAKMNAQINGLTNTEFFCADLEKMEEIAKLSRQRFTKLLLDPPRSGAVEVVKQIESLNPKRIVYVSCNPATLARDADILVNHKGYHLKAAGVMDMFPHTAHVESIALFEKG</sequence>
<feature type="domain" description="TRAM" evidence="14">
    <location>
        <begin position="6"/>
        <end position="64"/>
    </location>
</feature>
<dbReference type="EMBL" id="LNYG01000013">
    <property type="protein sequence ID" value="KTD08239.1"/>
    <property type="molecule type" value="Genomic_DNA"/>
</dbReference>
<reference evidence="16 18" key="2">
    <citation type="submission" date="2016-05" db="EMBL/GenBank/DDBJ databases">
        <authorList>
            <person name="Prochazka B."/>
            <person name="Indra A."/>
            <person name="Hasenberger P."/>
            <person name="Blaschitz M."/>
            <person name="Wagner L."/>
            <person name="Wewalka G."/>
            <person name="Sorschag S."/>
            <person name="Schmid D."/>
            <person name="Ruppitsch W."/>
        </authorList>
    </citation>
    <scope>NUCLEOTIDE SEQUENCE [LARGE SCALE GENOMIC DNA]</scope>
    <source>
        <strain evidence="16 18">974010_12</strain>
    </source>
</reference>
<dbReference type="EMBL" id="LYOZ01000010">
    <property type="protein sequence ID" value="OCH98561.1"/>
    <property type="molecule type" value="Genomic_DNA"/>
</dbReference>
<dbReference type="PROSITE" id="PS01230">
    <property type="entry name" value="TRMA_1"/>
    <property type="match status" value="1"/>
</dbReference>
<dbReference type="InterPro" id="IPR030391">
    <property type="entry name" value="MeTrfase_TrmA_CS"/>
</dbReference>
<keyword evidence="6 11" id="KW-0479">Metal-binding</keyword>
<reference evidence="15 17" key="1">
    <citation type="submission" date="2015-11" db="EMBL/GenBank/DDBJ databases">
        <title>Genomic analysis of 38 Legionella species identifies large and diverse effector repertoires.</title>
        <authorList>
            <person name="Burstein D."/>
            <person name="Amaro F."/>
            <person name="Zusman T."/>
            <person name="Lifshitz Z."/>
            <person name="Cohen O."/>
            <person name="Gilbert J.A."/>
            <person name="Pupko T."/>
            <person name="Shuman H.A."/>
            <person name="Segal G."/>
        </authorList>
    </citation>
    <scope>NUCLEOTIDE SEQUENCE [LARGE SCALE GENOMIC DNA]</scope>
    <source>
        <strain evidence="15 17">JA-26-G1-E2</strain>
    </source>
</reference>
<dbReference type="PANTHER" id="PTHR11061:SF49">
    <property type="entry name" value="23S RRNA (URACIL(1939)-C(5))-METHYLTRANSFERASE RLMD"/>
    <property type="match status" value="1"/>
</dbReference>
<evidence type="ECO:0000256" key="12">
    <source>
        <dbReference type="PROSITE-ProRule" id="PRU01024"/>
    </source>
</evidence>
<dbReference type="OrthoDB" id="9804590at2"/>
<dbReference type="PROSITE" id="PS50926">
    <property type="entry name" value="TRAM"/>
    <property type="match status" value="1"/>
</dbReference>
<comment type="similarity">
    <text evidence="11">Belongs to the class I-like SAM-binding methyltransferase superfamily. RNA M5U methyltransferase family. RlmD subfamily.</text>
</comment>
<keyword evidence="18" id="KW-1185">Reference proteome</keyword>
<dbReference type="Gene3D" id="3.40.50.150">
    <property type="entry name" value="Vaccinia Virus protein VP39"/>
    <property type="match status" value="1"/>
</dbReference>
<feature type="binding site" evidence="11 12">
    <location>
        <position position="374"/>
    </location>
    <ligand>
        <name>S-adenosyl-L-methionine</name>
        <dbReference type="ChEBI" id="CHEBI:59789"/>
    </ligand>
</feature>
<feature type="binding site" evidence="11">
    <location>
        <position position="83"/>
    </location>
    <ligand>
        <name>[4Fe-4S] cluster</name>
        <dbReference type="ChEBI" id="CHEBI:49883"/>
    </ligand>
</feature>
<dbReference type="InterPro" id="IPR001566">
    <property type="entry name" value="23S_rRNA_MeTrfase_RlmD"/>
</dbReference>
<dbReference type="AlphaFoldDB" id="A0A0W0UKE8"/>
<dbReference type="GO" id="GO:0005506">
    <property type="term" value="F:iron ion binding"/>
    <property type="evidence" value="ECO:0007669"/>
    <property type="project" value="UniProtKB-UniRule"/>
</dbReference>
<comment type="catalytic activity">
    <reaction evidence="9 11">
        <text>uridine(1939) in 23S rRNA + S-adenosyl-L-methionine = 5-methyluridine(1939) in 23S rRNA + S-adenosyl-L-homocysteine + H(+)</text>
        <dbReference type="Rhea" id="RHEA:42908"/>
        <dbReference type="Rhea" id="RHEA-COMP:10278"/>
        <dbReference type="Rhea" id="RHEA-COMP:10279"/>
        <dbReference type="ChEBI" id="CHEBI:15378"/>
        <dbReference type="ChEBI" id="CHEBI:57856"/>
        <dbReference type="ChEBI" id="CHEBI:59789"/>
        <dbReference type="ChEBI" id="CHEBI:65315"/>
        <dbReference type="ChEBI" id="CHEBI:74447"/>
        <dbReference type="EC" id="2.1.1.190"/>
    </reaction>
</comment>
<evidence type="ECO:0000256" key="9">
    <source>
        <dbReference type="ARBA" id="ARBA00052756"/>
    </source>
</evidence>
<feature type="binding site" evidence="11">
    <location>
        <position position="166"/>
    </location>
    <ligand>
        <name>[4Fe-4S] cluster</name>
        <dbReference type="ChEBI" id="CHEBI:49883"/>
    </ligand>
</feature>
<evidence type="ECO:0000256" key="5">
    <source>
        <dbReference type="ARBA" id="ARBA00022691"/>
    </source>
</evidence>
<evidence type="ECO:0000313" key="18">
    <source>
        <dbReference type="Proteomes" id="UP000093336"/>
    </source>
</evidence>
<evidence type="ECO:0000256" key="3">
    <source>
        <dbReference type="ARBA" id="ARBA00022603"/>
    </source>
</evidence>
<dbReference type="Gene3D" id="2.40.50.140">
    <property type="entry name" value="Nucleic acid-binding proteins"/>
    <property type="match status" value="1"/>
</dbReference>
<dbReference type="FunFam" id="3.40.50.150:FF:000009">
    <property type="entry name" value="23S rRNA (Uracil(1939)-C(5))-methyltransferase RlmD"/>
    <property type="match status" value="1"/>
</dbReference>
<dbReference type="EC" id="2.1.1.190" evidence="11"/>
<feature type="binding site" evidence="11">
    <location>
        <position position="353"/>
    </location>
    <ligand>
        <name>S-adenosyl-L-methionine</name>
        <dbReference type="ChEBI" id="CHEBI:59789"/>
    </ligand>
</feature>
<feature type="binding site" evidence="11 12">
    <location>
        <position position="326"/>
    </location>
    <ligand>
        <name>S-adenosyl-L-methionine</name>
        <dbReference type="ChEBI" id="CHEBI:59789"/>
    </ligand>
</feature>
<evidence type="ECO:0000313" key="17">
    <source>
        <dbReference type="Proteomes" id="UP000054715"/>
    </source>
</evidence>
<gene>
    <name evidence="15" type="primary">rumA</name>
    <name evidence="11" type="synonym">rlmD</name>
    <name evidence="16" type="ORF">A8135_00520</name>
    <name evidence="15" type="ORF">Ljam_2434</name>
</gene>
<dbReference type="InterPro" id="IPR030390">
    <property type="entry name" value="MeTrfase_TrmA_AS"/>
</dbReference>
<dbReference type="GO" id="GO:0051539">
    <property type="term" value="F:4 iron, 4 sulfur cluster binding"/>
    <property type="evidence" value="ECO:0007669"/>
    <property type="project" value="UniProtKB-KW"/>
</dbReference>
<evidence type="ECO:0000313" key="16">
    <source>
        <dbReference type="EMBL" id="OCH98561.1"/>
    </source>
</evidence>
<proteinExistence type="inferred from homology"/>
<dbReference type="SUPFAM" id="SSF53335">
    <property type="entry name" value="S-adenosyl-L-methionine-dependent methyltransferases"/>
    <property type="match status" value="1"/>
</dbReference>
<comment type="function">
    <text evidence="10 11">Catalyzes the formation of 5-methyl-uridine at position 1939 (m5U1939) in 23S rRNA.</text>
</comment>
<dbReference type="Proteomes" id="UP000093336">
    <property type="component" value="Unassembled WGS sequence"/>
</dbReference>
<name>A0A0W0UKE8_9GAMM</name>
<dbReference type="HAMAP" id="MF_01010">
    <property type="entry name" value="23SrRNA_methyltr_RlmD"/>
    <property type="match status" value="1"/>
</dbReference>
<dbReference type="STRING" id="455.Ljam_2434"/>
<dbReference type="PANTHER" id="PTHR11061">
    <property type="entry name" value="RNA M5U METHYLTRANSFERASE"/>
    <property type="match status" value="1"/>
</dbReference>
<evidence type="ECO:0000256" key="8">
    <source>
        <dbReference type="ARBA" id="ARBA00023014"/>
    </source>
</evidence>
<dbReference type="InterPro" id="IPR010280">
    <property type="entry name" value="U5_MeTrfase_fam"/>
</dbReference>
<evidence type="ECO:0000256" key="13">
    <source>
        <dbReference type="PROSITE-ProRule" id="PRU10015"/>
    </source>
</evidence>
<feature type="binding site" evidence="11">
    <location>
        <position position="77"/>
    </location>
    <ligand>
        <name>[4Fe-4S] cluster</name>
        <dbReference type="ChEBI" id="CHEBI:49883"/>
    </ligand>
</feature>
<evidence type="ECO:0000256" key="7">
    <source>
        <dbReference type="ARBA" id="ARBA00023004"/>
    </source>
</evidence>
<feature type="active site" evidence="13">
    <location>
        <position position="400"/>
    </location>
</feature>